<organism evidence="1 2">
    <name type="scientific">Neglectibacter timonensis</name>
    <dbReference type="NCBI Taxonomy" id="1776382"/>
    <lineage>
        <taxon>Bacteria</taxon>
        <taxon>Bacillati</taxon>
        <taxon>Bacillota</taxon>
        <taxon>Clostridia</taxon>
        <taxon>Eubacteriales</taxon>
        <taxon>Oscillospiraceae</taxon>
        <taxon>Neglectibacter</taxon>
    </lineage>
</organism>
<comment type="caution">
    <text evidence="1">The sequence shown here is derived from an EMBL/GenBank/DDBJ whole genome shotgun (WGS) entry which is preliminary data.</text>
</comment>
<dbReference type="RefSeq" id="WP_066867608.1">
    <property type="nucleotide sequence ID" value="NZ_CABKVV010000014.1"/>
</dbReference>
<sequence>MNSAIHYLLHASGPQQVSYFDSNFSRLERTVRLSGYPHSAQQTLFAAVCRRAEQENTPIEIVHHRLDNSMQGVILPERSAGAFGFDVYDPEEPNVLAVLAPEQLAPILENLEKARSIFGKARLLHDEQEKIYLSQMDFSAADRLTEKMIDLLLGGKQSGRPGREIHRFFGAATADGNLDYVPEVTASIPKRYFIKGRPGTGKSTFLKKLARAALNRGYTVERYHCSLDPKSLDLVAVRELGFCLLDSTAPHEYFPSRSGDEILDMYQLCVTPGTDEAYAAQLQNLQTAYKELVQTAVSCLKEAKGAADRFDAALPQPDPAAMEQVKANLLAQLFSP</sequence>
<dbReference type="Gene3D" id="3.40.50.300">
    <property type="entry name" value="P-loop containing nucleotide triphosphate hydrolases"/>
    <property type="match status" value="1"/>
</dbReference>
<dbReference type="GeneID" id="90534013"/>
<evidence type="ECO:0000313" key="1">
    <source>
        <dbReference type="EMBL" id="MCQ4839213.1"/>
    </source>
</evidence>
<dbReference type="Proteomes" id="UP001524473">
    <property type="component" value="Unassembled WGS sequence"/>
</dbReference>
<gene>
    <name evidence="1" type="ORF">NE695_04705</name>
</gene>
<reference evidence="1 2" key="1">
    <citation type="submission" date="2022-06" db="EMBL/GenBank/DDBJ databases">
        <title>Isolation of gut microbiota from human fecal samples.</title>
        <authorList>
            <person name="Pamer E.G."/>
            <person name="Barat B."/>
            <person name="Waligurski E."/>
            <person name="Medina S."/>
            <person name="Paddock L."/>
            <person name="Mostad J."/>
        </authorList>
    </citation>
    <scope>NUCLEOTIDE SEQUENCE [LARGE SCALE GENOMIC DNA]</scope>
    <source>
        <strain evidence="1 2">DFI.9.73</strain>
    </source>
</reference>
<name>A0ABT1RX08_9FIRM</name>
<protein>
    <submittedName>
        <fullName evidence="1">Uncharacterized protein</fullName>
    </submittedName>
</protein>
<evidence type="ECO:0000313" key="2">
    <source>
        <dbReference type="Proteomes" id="UP001524473"/>
    </source>
</evidence>
<dbReference type="InterPro" id="IPR027417">
    <property type="entry name" value="P-loop_NTPase"/>
</dbReference>
<accession>A0ABT1RX08</accession>
<dbReference type="EMBL" id="JANFZH010000007">
    <property type="protein sequence ID" value="MCQ4839213.1"/>
    <property type="molecule type" value="Genomic_DNA"/>
</dbReference>
<dbReference type="SUPFAM" id="SSF52540">
    <property type="entry name" value="P-loop containing nucleoside triphosphate hydrolases"/>
    <property type="match status" value="1"/>
</dbReference>
<keyword evidence="2" id="KW-1185">Reference proteome</keyword>
<proteinExistence type="predicted"/>